<accession>A0A9D4Z469</accession>
<keyword evidence="2" id="KW-1185">Reference proteome</keyword>
<sequence>MRSTSYCSNLYSLGCLFASFSNYNVFTWNLMLRGLALAALYTEDEQKEEYWFAMSPLLPCDERIWSFRAFSSQEWAFFGLPLPGCSQGKLFNLLGGMGCSLLPQLEDTFYVGRCRPRLVSPHVCICAQSGGP</sequence>
<organism evidence="1 2">
    <name type="scientific">Adiantum capillus-veneris</name>
    <name type="common">Maidenhair fern</name>
    <dbReference type="NCBI Taxonomy" id="13818"/>
    <lineage>
        <taxon>Eukaryota</taxon>
        <taxon>Viridiplantae</taxon>
        <taxon>Streptophyta</taxon>
        <taxon>Embryophyta</taxon>
        <taxon>Tracheophyta</taxon>
        <taxon>Polypodiopsida</taxon>
        <taxon>Polypodiidae</taxon>
        <taxon>Polypodiales</taxon>
        <taxon>Pteridineae</taxon>
        <taxon>Pteridaceae</taxon>
        <taxon>Vittarioideae</taxon>
        <taxon>Adiantum</taxon>
    </lineage>
</organism>
<comment type="caution">
    <text evidence="1">The sequence shown here is derived from an EMBL/GenBank/DDBJ whole genome shotgun (WGS) entry which is preliminary data.</text>
</comment>
<gene>
    <name evidence="1" type="ORF">GOP47_0026116</name>
</gene>
<evidence type="ECO:0000313" key="2">
    <source>
        <dbReference type="Proteomes" id="UP000886520"/>
    </source>
</evidence>
<protein>
    <submittedName>
        <fullName evidence="1">Uncharacterized protein</fullName>
    </submittedName>
</protein>
<proteinExistence type="predicted"/>
<dbReference type="AlphaFoldDB" id="A0A9D4Z469"/>
<reference evidence="1" key="1">
    <citation type="submission" date="2021-01" db="EMBL/GenBank/DDBJ databases">
        <title>Adiantum capillus-veneris genome.</title>
        <authorList>
            <person name="Fang Y."/>
            <person name="Liao Q."/>
        </authorList>
    </citation>
    <scope>NUCLEOTIDE SEQUENCE</scope>
    <source>
        <strain evidence="1">H3</strain>
        <tissue evidence="1">Leaf</tissue>
    </source>
</reference>
<dbReference type="EMBL" id="JABFUD020000025">
    <property type="protein sequence ID" value="KAI5059797.1"/>
    <property type="molecule type" value="Genomic_DNA"/>
</dbReference>
<name>A0A9D4Z469_ADICA</name>
<dbReference type="Proteomes" id="UP000886520">
    <property type="component" value="Chromosome 25"/>
</dbReference>
<evidence type="ECO:0000313" key="1">
    <source>
        <dbReference type="EMBL" id="KAI5059797.1"/>
    </source>
</evidence>